<reference evidence="1" key="1">
    <citation type="journal article" date="2013" name="Int. J. Syst. Evol. Microbiol.">
        <title>Aestuariibaculum suncheonense gen. nov., sp. nov., a marine bacterium of the family Flavobacteriaceae isolated from a tidal flat and emended descriptions of the genera Gaetbulibacter and Tamlana.</title>
        <authorList>
            <person name="Jeong S.H."/>
            <person name="Park M.S."/>
            <person name="Jin H.M."/>
            <person name="Lee K."/>
            <person name="Park W."/>
            <person name="Jeon C.O."/>
        </authorList>
    </citation>
    <scope>NUCLEOTIDE SEQUENCE</scope>
    <source>
        <strain evidence="1">SC17</strain>
    </source>
</reference>
<comment type="caution">
    <text evidence="1">The sequence shown here is derived from an EMBL/GenBank/DDBJ whole genome shotgun (WGS) entry which is preliminary data.</text>
</comment>
<organism evidence="1 2">
    <name type="scientific">Aestuariibaculum suncheonense</name>
    <dbReference type="NCBI Taxonomy" id="1028745"/>
    <lineage>
        <taxon>Bacteria</taxon>
        <taxon>Pseudomonadati</taxon>
        <taxon>Bacteroidota</taxon>
        <taxon>Flavobacteriia</taxon>
        <taxon>Flavobacteriales</taxon>
        <taxon>Flavobacteriaceae</taxon>
    </lineage>
</organism>
<gene>
    <name evidence="1" type="ORF">ICJ84_02580</name>
</gene>
<accession>A0A8J6UA00</accession>
<dbReference type="Proteomes" id="UP000602057">
    <property type="component" value="Unassembled WGS sequence"/>
</dbReference>
<sequence>MRFGFINSIRGFEENSIYASLFNVINTEYRYQFSNAIYIHSITDFTHYQNQITNTKEKLYGFGFGILT</sequence>
<dbReference type="Gene3D" id="2.40.160.50">
    <property type="entry name" value="membrane protein fhac: a member of the omp85/tpsb transporter family"/>
    <property type="match status" value="1"/>
</dbReference>
<evidence type="ECO:0000313" key="2">
    <source>
        <dbReference type="Proteomes" id="UP000602057"/>
    </source>
</evidence>
<dbReference type="AlphaFoldDB" id="A0A8J6UA00"/>
<protein>
    <submittedName>
        <fullName evidence="1">Uncharacterized protein</fullName>
    </submittedName>
</protein>
<name>A0A8J6UA00_9FLAO</name>
<dbReference type="EMBL" id="JACVXC010000001">
    <property type="protein sequence ID" value="MBD0834315.1"/>
    <property type="molecule type" value="Genomic_DNA"/>
</dbReference>
<reference evidence="1" key="2">
    <citation type="submission" date="2020-09" db="EMBL/GenBank/DDBJ databases">
        <authorList>
            <person name="Wu Z."/>
        </authorList>
    </citation>
    <scope>NUCLEOTIDE SEQUENCE</scope>
    <source>
        <strain evidence="1">SC17</strain>
    </source>
</reference>
<evidence type="ECO:0000313" key="1">
    <source>
        <dbReference type="EMBL" id="MBD0834315.1"/>
    </source>
</evidence>
<proteinExistence type="predicted"/>
<dbReference type="RefSeq" id="WP_188214794.1">
    <property type="nucleotide sequence ID" value="NZ_BAABGH010000004.1"/>
</dbReference>
<keyword evidence="2" id="KW-1185">Reference proteome</keyword>